<dbReference type="EMBL" id="MU277193">
    <property type="protein sequence ID" value="KAI0066298.1"/>
    <property type="molecule type" value="Genomic_DNA"/>
</dbReference>
<reference evidence="1" key="1">
    <citation type="submission" date="2021-03" db="EMBL/GenBank/DDBJ databases">
        <authorList>
            <consortium name="DOE Joint Genome Institute"/>
            <person name="Ahrendt S."/>
            <person name="Looney B.P."/>
            <person name="Miyauchi S."/>
            <person name="Morin E."/>
            <person name="Drula E."/>
            <person name="Courty P.E."/>
            <person name="Chicoki N."/>
            <person name="Fauchery L."/>
            <person name="Kohler A."/>
            <person name="Kuo A."/>
            <person name="Labutti K."/>
            <person name="Pangilinan J."/>
            <person name="Lipzen A."/>
            <person name="Riley R."/>
            <person name="Andreopoulos W."/>
            <person name="He G."/>
            <person name="Johnson J."/>
            <person name="Barry K.W."/>
            <person name="Grigoriev I.V."/>
            <person name="Nagy L."/>
            <person name="Hibbett D."/>
            <person name="Henrissat B."/>
            <person name="Matheny P.B."/>
            <person name="Labbe J."/>
            <person name="Martin F."/>
        </authorList>
    </citation>
    <scope>NUCLEOTIDE SEQUENCE</scope>
    <source>
        <strain evidence="1">HHB10654</strain>
    </source>
</reference>
<name>A0ACB8TBZ3_9AGAM</name>
<accession>A0ACB8TBZ3</accession>
<evidence type="ECO:0000313" key="2">
    <source>
        <dbReference type="Proteomes" id="UP000814140"/>
    </source>
</evidence>
<organism evidence="1 2">
    <name type="scientific">Artomyces pyxidatus</name>
    <dbReference type="NCBI Taxonomy" id="48021"/>
    <lineage>
        <taxon>Eukaryota</taxon>
        <taxon>Fungi</taxon>
        <taxon>Dikarya</taxon>
        <taxon>Basidiomycota</taxon>
        <taxon>Agaricomycotina</taxon>
        <taxon>Agaricomycetes</taxon>
        <taxon>Russulales</taxon>
        <taxon>Auriscalpiaceae</taxon>
        <taxon>Artomyces</taxon>
    </lineage>
</organism>
<sequence length="442" mass="47535">MSLAAVEAWIDNDLSGSFFRRKSAPSGIQSLFRRKDVRGSHASPPLGLSDKTNAPLPQDASVASTSSTKGKASHAPRIVLGGLSKSSPTVALTNAIASRTSPHLPHISDLSPSDAHVRNHIPFPSSVEDEPILPLCDEDDTLPIEPLPTSSCLVENQLKRPLPVETKRRRCQTPLSPSSHGAAPRRRTTNPSSARVRSLIALTVGTPSAKRPKRSKRAIADLQFTETVHRSITSHLKQSTRMITAEEDVAMEIADERDRAEALRDQDRRLAGRLMKHLLDAGHAPARLDGCAGMGSAIVSPLTEFELCPEADIVMDVDISVLEPIDSSPPLPTQTILAKHVHRLPPVPTSLPPPPPSLAPSLNGPILAIRPPPSRVAVPSAPPTPPALPDSRVYTMSQLVATLILRHGDRTSEKPKNRDRHATSSVPTRSKLFVSSVPAEHS</sequence>
<proteinExistence type="predicted"/>
<comment type="caution">
    <text evidence="1">The sequence shown here is derived from an EMBL/GenBank/DDBJ whole genome shotgun (WGS) entry which is preliminary data.</text>
</comment>
<evidence type="ECO:0000313" key="1">
    <source>
        <dbReference type="EMBL" id="KAI0066298.1"/>
    </source>
</evidence>
<reference evidence="1" key="2">
    <citation type="journal article" date="2022" name="New Phytol.">
        <title>Evolutionary transition to the ectomycorrhizal habit in the genomes of a hyperdiverse lineage of mushroom-forming fungi.</title>
        <authorList>
            <person name="Looney B."/>
            <person name="Miyauchi S."/>
            <person name="Morin E."/>
            <person name="Drula E."/>
            <person name="Courty P.E."/>
            <person name="Kohler A."/>
            <person name="Kuo A."/>
            <person name="LaButti K."/>
            <person name="Pangilinan J."/>
            <person name="Lipzen A."/>
            <person name="Riley R."/>
            <person name="Andreopoulos W."/>
            <person name="He G."/>
            <person name="Johnson J."/>
            <person name="Nolan M."/>
            <person name="Tritt A."/>
            <person name="Barry K.W."/>
            <person name="Grigoriev I.V."/>
            <person name="Nagy L.G."/>
            <person name="Hibbett D."/>
            <person name="Henrissat B."/>
            <person name="Matheny P.B."/>
            <person name="Labbe J."/>
            <person name="Martin F.M."/>
        </authorList>
    </citation>
    <scope>NUCLEOTIDE SEQUENCE</scope>
    <source>
        <strain evidence="1">HHB10654</strain>
    </source>
</reference>
<dbReference type="Proteomes" id="UP000814140">
    <property type="component" value="Unassembled WGS sequence"/>
</dbReference>
<gene>
    <name evidence="1" type="ORF">BV25DRAFT_1821227</name>
</gene>
<protein>
    <submittedName>
        <fullName evidence="1">Uncharacterized protein</fullName>
    </submittedName>
</protein>
<keyword evidence="2" id="KW-1185">Reference proteome</keyword>